<evidence type="ECO:0000256" key="5">
    <source>
        <dbReference type="ARBA" id="ARBA00022692"/>
    </source>
</evidence>
<dbReference type="PANTHER" id="PTHR22950:SF678">
    <property type="entry name" value="VACUOLAR AMINO ACID TRANSPORTER 5-RELATED"/>
    <property type="match status" value="1"/>
</dbReference>
<feature type="transmembrane region" description="Helical" evidence="9">
    <location>
        <begin position="402"/>
        <end position="425"/>
    </location>
</feature>
<gene>
    <name evidence="11" type="ORF">FOL47_004972</name>
</gene>
<evidence type="ECO:0000256" key="4">
    <source>
        <dbReference type="ARBA" id="ARBA00022554"/>
    </source>
</evidence>
<comment type="similarity">
    <text evidence="2">Belongs to the amino acid/polyamine transporter 2 family.</text>
</comment>
<dbReference type="GO" id="GO:0015189">
    <property type="term" value="F:L-lysine transmembrane transporter activity"/>
    <property type="evidence" value="ECO:0007669"/>
    <property type="project" value="TreeGrafter"/>
</dbReference>
<dbReference type="GO" id="GO:0015194">
    <property type="term" value="F:L-serine transmembrane transporter activity"/>
    <property type="evidence" value="ECO:0007669"/>
    <property type="project" value="TreeGrafter"/>
</dbReference>
<sequence>MSPALPPVDSKVANDSISVEKSTYRLVKPPSGTVFTCWTALSKTMIGTGMLALAYGFSKCGWILGFVLLCVFGASASFTLHLLNVLAIWSPSRHVSFFTIAESCAPWSRWIVDTAIAVKCMGVGISYVQVSADTISSVIGVWSNHALSETLLRFIVVLGILALVSPVCFPRSISKTVVINILGLMAISYVVVLAIVLTDYNSAASTHWGIPPSSTFTSILSVFPTFIFAFTCHQNILLCAEDMRDRSQRKLDIVALASESTASVLFIIAVIFPYLTYGDSVKSNFVLNYDVANNTAVQVGYLFLGIAEAAAYPLQLFPARKSLIVLITRARAVSSRMELRMRLVLTLVILVVTAGIAISVRSLGVTLSFVGIIGSNTITFIMPTFFYCITTHKAEMKKGIKWYLSSLLLIVSLALLPICLTAVALNL</sequence>
<evidence type="ECO:0000256" key="8">
    <source>
        <dbReference type="ARBA" id="ARBA00023136"/>
    </source>
</evidence>
<protein>
    <recommendedName>
        <fullName evidence="10">Amino acid transporter transmembrane domain-containing protein</fullName>
    </recommendedName>
</protein>
<feature type="transmembrane region" description="Helical" evidence="9">
    <location>
        <begin position="339"/>
        <end position="360"/>
    </location>
</feature>
<keyword evidence="12" id="KW-1185">Reference proteome</keyword>
<dbReference type="Proteomes" id="UP000591131">
    <property type="component" value="Unassembled WGS sequence"/>
</dbReference>
<dbReference type="EMBL" id="JAAPAO010000028">
    <property type="protein sequence ID" value="KAF4676801.1"/>
    <property type="molecule type" value="Genomic_DNA"/>
</dbReference>
<keyword evidence="5 9" id="KW-0812">Transmembrane</keyword>
<keyword evidence="8 9" id="KW-0472">Membrane</keyword>
<evidence type="ECO:0000256" key="1">
    <source>
        <dbReference type="ARBA" id="ARBA00004128"/>
    </source>
</evidence>
<keyword evidence="7 9" id="KW-1133">Transmembrane helix</keyword>
<keyword evidence="6" id="KW-0029">Amino-acid transport</keyword>
<proteinExistence type="inferred from homology"/>
<feature type="transmembrane region" description="Helical" evidence="9">
    <location>
        <begin position="150"/>
        <end position="170"/>
    </location>
</feature>
<dbReference type="GO" id="GO:0005290">
    <property type="term" value="F:L-histidine transmembrane transporter activity"/>
    <property type="evidence" value="ECO:0007669"/>
    <property type="project" value="TreeGrafter"/>
</dbReference>
<feature type="transmembrane region" description="Helical" evidence="9">
    <location>
        <begin position="218"/>
        <end position="239"/>
    </location>
</feature>
<evidence type="ECO:0000259" key="10">
    <source>
        <dbReference type="Pfam" id="PF01490"/>
    </source>
</evidence>
<dbReference type="AlphaFoldDB" id="A0A7J6N131"/>
<feature type="transmembrane region" description="Helical" evidence="9">
    <location>
        <begin position="35"/>
        <end position="57"/>
    </location>
</feature>
<name>A0A7J6N131_PERCH</name>
<dbReference type="GO" id="GO:0061459">
    <property type="term" value="F:L-arginine transmembrane transporter activity"/>
    <property type="evidence" value="ECO:0007669"/>
    <property type="project" value="TreeGrafter"/>
</dbReference>
<feature type="transmembrane region" description="Helical" evidence="9">
    <location>
        <begin position="295"/>
        <end position="318"/>
    </location>
</feature>
<dbReference type="InterPro" id="IPR013057">
    <property type="entry name" value="AA_transpt_TM"/>
</dbReference>
<comment type="caution">
    <text evidence="11">The sequence shown here is derived from an EMBL/GenBank/DDBJ whole genome shotgun (WGS) entry which is preliminary data.</text>
</comment>
<keyword evidence="3" id="KW-0813">Transport</keyword>
<evidence type="ECO:0000256" key="6">
    <source>
        <dbReference type="ARBA" id="ARBA00022970"/>
    </source>
</evidence>
<evidence type="ECO:0000313" key="12">
    <source>
        <dbReference type="Proteomes" id="UP000591131"/>
    </source>
</evidence>
<dbReference type="GO" id="GO:0005313">
    <property type="term" value="F:L-glutamate transmembrane transporter activity"/>
    <property type="evidence" value="ECO:0007669"/>
    <property type="project" value="TreeGrafter"/>
</dbReference>
<dbReference type="PANTHER" id="PTHR22950">
    <property type="entry name" value="AMINO ACID TRANSPORTER"/>
    <property type="match status" value="1"/>
</dbReference>
<dbReference type="Pfam" id="PF01490">
    <property type="entry name" value="Aa_trans"/>
    <property type="match status" value="1"/>
</dbReference>
<feature type="transmembrane region" description="Helical" evidence="9">
    <location>
        <begin position="366"/>
        <end position="390"/>
    </location>
</feature>
<reference evidence="11 12" key="1">
    <citation type="submission" date="2020-04" db="EMBL/GenBank/DDBJ databases">
        <title>Perkinsus chesapeaki whole genome sequence.</title>
        <authorList>
            <person name="Bogema D.R."/>
        </authorList>
    </citation>
    <scope>NUCLEOTIDE SEQUENCE [LARGE SCALE GENOMIC DNA]</scope>
    <source>
        <strain evidence="11">ATCC PRA-425</strain>
    </source>
</reference>
<keyword evidence="4" id="KW-0926">Vacuole</keyword>
<evidence type="ECO:0000256" key="7">
    <source>
        <dbReference type="ARBA" id="ARBA00022989"/>
    </source>
</evidence>
<dbReference type="GO" id="GO:0005774">
    <property type="term" value="C:vacuolar membrane"/>
    <property type="evidence" value="ECO:0007669"/>
    <property type="project" value="UniProtKB-SubCell"/>
</dbReference>
<evidence type="ECO:0000256" key="3">
    <source>
        <dbReference type="ARBA" id="ARBA00022448"/>
    </source>
</evidence>
<feature type="transmembrane region" description="Helical" evidence="9">
    <location>
        <begin position="63"/>
        <end position="89"/>
    </location>
</feature>
<organism evidence="11 12">
    <name type="scientific">Perkinsus chesapeaki</name>
    <name type="common">Clam parasite</name>
    <name type="synonym">Perkinsus andrewsi</name>
    <dbReference type="NCBI Taxonomy" id="330153"/>
    <lineage>
        <taxon>Eukaryota</taxon>
        <taxon>Sar</taxon>
        <taxon>Alveolata</taxon>
        <taxon>Perkinsozoa</taxon>
        <taxon>Perkinsea</taxon>
        <taxon>Perkinsida</taxon>
        <taxon>Perkinsidae</taxon>
        <taxon>Perkinsus</taxon>
    </lineage>
</organism>
<comment type="subcellular location">
    <subcellularLocation>
        <location evidence="1">Vacuole membrane</location>
        <topology evidence="1">Multi-pass membrane protein</topology>
    </subcellularLocation>
</comment>
<dbReference type="GO" id="GO:0005302">
    <property type="term" value="F:L-tyrosine transmembrane transporter activity"/>
    <property type="evidence" value="ECO:0007669"/>
    <property type="project" value="TreeGrafter"/>
</dbReference>
<evidence type="ECO:0000313" key="11">
    <source>
        <dbReference type="EMBL" id="KAF4676801.1"/>
    </source>
</evidence>
<dbReference type="OrthoDB" id="438545at2759"/>
<feature type="transmembrane region" description="Helical" evidence="9">
    <location>
        <begin position="177"/>
        <end position="198"/>
    </location>
</feature>
<feature type="domain" description="Amino acid transporter transmembrane" evidence="10">
    <location>
        <begin position="32"/>
        <end position="416"/>
    </location>
</feature>
<evidence type="ECO:0000256" key="2">
    <source>
        <dbReference type="ARBA" id="ARBA00008066"/>
    </source>
</evidence>
<accession>A0A7J6N131</accession>
<evidence type="ECO:0000256" key="9">
    <source>
        <dbReference type="SAM" id="Phobius"/>
    </source>
</evidence>
<feature type="transmembrane region" description="Helical" evidence="9">
    <location>
        <begin position="251"/>
        <end position="275"/>
    </location>
</feature>